<dbReference type="Pfam" id="PF13419">
    <property type="entry name" value="HAD_2"/>
    <property type="match status" value="1"/>
</dbReference>
<organism evidence="4 5">
    <name type="scientific">Falsibacillus albus</name>
    <dbReference type="NCBI Taxonomy" id="2478915"/>
    <lineage>
        <taxon>Bacteria</taxon>
        <taxon>Bacillati</taxon>
        <taxon>Bacillota</taxon>
        <taxon>Bacilli</taxon>
        <taxon>Bacillales</taxon>
        <taxon>Bacillaceae</taxon>
        <taxon>Falsibacillus</taxon>
    </lineage>
</organism>
<keyword evidence="1 3" id="KW-0378">Hydrolase</keyword>
<dbReference type="InterPro" id="IPR023214">
    <property type="entry name" value="HAD_sf"/>
</dbReference>
<gene>
    <name evidence="3 4" type="primary">ppaX</name>
    <name evidence="4" type="ORF">D9X91_06235</name>
</gene>
<evidence type="ECO:0000256" key="1">
    <source>
        <dbReference type="ARBA" id="ARBA00022801"/>
    </source>
</evidence>
<proteinExistence type="inferred from homology"/>
<dbReference type="EC" id="3.6.1.1" evidence="3"/>
<dbReference type="GO" id="GO:0005829">
    <property type="term" value="C:cytosol"/>
    <property type="evidence" value="ECO:0007669"/>
    <property type="project" value="TreeGrafter"/>
</dbReference>
<comment type="function">
    <text evidence="3">Hydrolyzes pyrophosphate formed during P-Ser-HPr dephosphorylation by HPrK/P. Might play a role in controlling the intracellular pyrophosphate pool.</text>
</comment>
<dbReference type="GO" id="GO:0004427">
    <property type="term" value="F:inorganic diphosphate phosphatase activity"/>
    <property type="evidence" value="ECO:0007669"/>
    <property type="project" value="UniProtKB-UniRule"/>
</dbReference>
<dbReference type="CDD" id="cd02616">
    <property type="entry name" value="HAD_PPase"/>
    <property type="match status" value="1"/>
</dbReference>
<evidence type="ECO:0000313" key="4">
    <source>
        <dbReference type="EMBL" id="RLQ96699.1"/>
    </source>
</evidence>
<dbReference type="PRINTS" id="PR00413">
    <property type="entry name" value="HADHALOGNASE"/>
</dbReference>
<dbReference type="Gene3D" id="1.10.150.240">
    <property type="entry name" value="Putative phosphatase, domain 2"/>
    <property type="match status" value="1"/>
</dbReference>
<dbReference type="InterPro" id="IPR023198">
    <property type="entry name" value="PGP-like_dom2"/>
</dbReference>
<dbReference type="GO" id="GO:0008967">
    <property type="term" value="F:phosphoglycolate phosphatase activity"/>
    <property type="evidence" value="ECO:0007669"/>
    <property type="project" value="TreeGrafter"/>
</dbReference>
<reference evidence="4 5" key="1">
    <citation type="submission" date="2018-10" db="EMBL/GenBank/DDBJ databases">
        <title>Falsibacillus sp. genome draft.</title>
        <authorList>
            <person name="Shi S."/>
        </authorList>
    </citation>
    <scope>NUCLEOTIDE SEQUENCE [LARGE SCALE GENOMIC DNA]</scope>
    <source>
        <strain evidence="4 5">GY 10110</strain>
    </source>
</reference>
<dbReference type="PANTHER" id="PTHR43434">
    <property type="entry name" value="PHOSPHOGLYCOLATE PHOSPHATASE"/>
    <property type="match status" value="1"/>
</dbReference>
<dbReference type="SFLD" id="SFLDS00003">
    <property type="entry name" value="Haloacid_Dehalogenase"/>
    <property type="match status" value="1"/>
</dbReference>
<dbReference type="OrthoDB" id="9807630at2"/>
<dbReference type="InterPro" id="IPR050155">
    <property type="entry name" value="HAD-like_hydrolase_sf"/>
</dbReference>
<comment type="caution">
    <text evidence="4">The sequence shown here is derived from an EMBL/GenBank/DDBJ whole genome shotgun (WGS) entry which is preliminary data.</text>
</comment>
<dbReference type="SFLD" id="SFLDG01135">
    <property type="entry name" value="C1.5.6:_HAD__Beta-PGM__Phospha"/>
    <property type="match status" value="1"/>
</dbReference>
<comment type="catalytic activity">
    <reaction evidence="3">
        <text>diphosphate + H2O = 2 phosphate + H(+)</text>
        <dbReference type="Rhea" id="RHEA:24576"/>
        <dbReference type="ChEBI" id="CHEBI:15377"/>
        <dbReference type="ChEBI" id="CHEBI:15378"/>
        <dbReference type="ChEBI" id="CHEBI:33019"/>
        <dbReference type="ChEBI" id="CHEBI:43474"/>
        <dbReference type="EC" id="3.6.1.1"/>
    </reaction>
</comment>
<dbReference type="RefSeq" id="WP_121679720.1">
    <property type="nucleotide sequence ID" value="NZ_RCVZ01000003.1"/>
</dbReference>
<dbReference type="AlphaFoldDB" id="A0A3L7K2X2"/>
<dbReference type="Gene3D" id="3.40.50.1000">
    <property type="entry name" value="HAD superfamily/HAD-like"/>
    <property type="match status" value="1"/>
</dbReference>
<evidence type="ECO:0000313" key="5">
    <source>
        <dbReference type="Proteomes" id="UP000276770"/>
    </source>
</evidence>
<dbReference type="Proteomes" id="UP000276770">
    <property type="component" value="Unassembled WGS sequence"/>
</dbReference>
<evidence type="ECO:0000256" key="3">
    <source>
        <dbReference type="HAMAP-Rule" id="MF_01250"/>
    </source>
</evidence>
<dbReference type="EMBL" id="RCVZ01000003">
    <property type="protein sequence ID" value="RLQ96699.1"/>
    <property type="molecule type" value="Genomic_DNA"/>
</dbReference>
<dbReference type="NCBIfam" id="TIGR01549">
    <property type="entry name" value="HAD-SF-IA-v1"/>
    <property type="match status" value="1"/>
</dbReference>
<dbReference type="InterPro" id="IPR023733">
    <property type="entry name" value="Pyrophosphatase_Ppax"/>
</dbReference>
<dbReference type="HAMAP" id="MF_01250">
    <property type="entry name" value="Pyrophosphat_PpaX"/>
    <property type="match status" value="1"/>
</dbReference>
<keyword evidence="2 3" id="KW-0460">Magnesium</keyword>
<evidence type="ECO:0000256" key="2">
    <source>
        <dbReference type="ARBA" id="ARBA00022842"/>
    </source>
</evidence>
<name>A0A3L7K2X2_9BACI</name>
<dbReference type="InterPro" id="IPR036412">
    <property type="entry name" value="HAD-like_sf"/>
</dbReference>
<keyword evidence="5" id="KW-1185">Reference proteome</keyword>
<dbReference type="SFLD" id="SFLDG01129">
    <property type="entry name" value="C1.5:_HAD__Beta-PGM__Phosphata"/>
    <property type="match status" value="1"/>
</dbReference>
<comment type="similarity">
    <text evidence="3">Belongs to the HAD-like hydrolase superfamily. PpaX family.</text>
</comment>
<dbReference type="GO" id="GO:0006281">
    <property type="term" value="P:DNA repair"/>
    <property type="evidence" value="ECO:0007669"/>
    <property type="project" value="TreeGrafter"/>
</dbReference>
<accession>A0A3L7K2X2</accession>
<dbReference type="NCBIfam" id="NF009804">
    <property type="entry name" value="PRK13288.1"/>
    <property type="match status" value="1"/>
</dbReference>
<feature type="active site" description="Nucleophile" evidence="3">
    <location>
        <position position="11"/>
    </location>
</feature>
<dbReference type="FunFam" id="3.40.50.1000:FF:000022">
    <property type="entry name" value="Phosphoglycolate phosphatase"/>
    <property type="match status" value="1"/>
</dbReference>
<sequence length="217" mass="24696">MKQRITTLLFDLDGTLIDTNELIISSFLHTLNHYYPGQYERKDVLPFMGPTLQETFEKINPEKLEEMVKHYRDYNLTHHDDLVTEFTGVFETVKQLKESGYKLAIVSTKVRTTVIKGLKLTKLDQFFDVIVSLDEVKAPKPDPEPLLLALSQLNSTPEEAIMVGDNHHDILGGKNAGTYTAGVAWTAKGREHLEQYEPDFMLDEMTDLLQIVGEQQG</sequence>
<dbReference type="InterPro" id="IPR006439">
    <property type="entry name" value="HAD-SF_hydro_IA"/>
</dbReference>
<comment type="cofactor">
    <cofactor evidence="3">
        <name>Mg(2+)</name>
        <dbReference type="ChEBI" id="CHEBI:18420"/>
    </cofactor>
</comment>
<dbReference type="NCBIfam" id="TIGR01509">
    <property type="entry name" value="HAD-SF-IA-v3"/>
    <property type="match status" value="1"/>
</dbReference>
<dbReference type="InterPro" id="IPR041492">
    <property type="entry name" value="HAD_2"/>
</dbReference>
<protein>
    <recommendedName>
        <fullName evidence="3">Pyrophosphatase PpaX</fullName>
        <ecNumber evidence="3">3.6.1.1</ecNumber>
    </recommendedName>
</protein>
<dbReference type="SUPFAM" id="SSF56784">
    <property type="entry name" value="HAD-like"/>
    <property type="match status" value="1"/>
</dbReference>
<dbReference type="PANTHER" id="PTHR43434:SF26">
    <property type="entry name" value="PYROPHOSPHATASE PPAX"/>
    <property type="match status" value="1"/>
</dbReference>
<dbReference type="GO" id="GO:0000287">
    <property type="term" value="F:magnesium ion binding"/>
    <property type="evidence" value="ECO:0007669"/>
    <property type="project" value="UniProtKB-UniRule"/>
</dbReference>